<dbReference type="Pfam" id="PF12697">
    <property type="entry name" value="Abhydrolase_6"/>
    <property type="match status" value="1"/>
</dbReference>
<protein>
    <submittedName>
        <fullName evidence="3">Permease</fullName>
    </submittedName>
</protein>
<feature type="transmembrane region" description="Helical" evidence="1">
    <location>
        <begin position="34"/>
        <end position="58"/>
    </location>
</feature>
<dbReference type="AlphaFoldDB" id="A0A2S5SVD0"/>
<dbReference type="SUPFAM" id="SSF53474">
    <property type="entry name" value="alpha/beta-Hydrolases"/>
    <property type="match status" value="1"/>
</dbReference>
<dbReference type="OrthoDB" id="275181at2"/>
<keyword evidence="1" id="KW-1133">Transmembrane helix</keyword>
<dbReference type="InterPro" id="IPR000073">
    <property type="entry name" value="AB_hydrolase_1"/>
</dbReference>
<evidence type="ECO:0000256" key="1">
    <source>
        <dbReference type="SAM" id="Phobius"/>
    </source>
</evidence>
<keyword evidence="4" id="KW-1185">Reference proteome</keyword>
<evidence type="ECO:0000313" key="3">
    <source>
        <dbReference type="EMBL" id="PPE66693.1"/>
    </source>
</evidence>
<organism evidence="3 4">
    <name type="scientific">Caldimonas caldifontis</name>
    <dbReference type="NCBI Taxonomy" id="1452508"/>
    <lineage>
        <taxon>Bacteria</taxon>
        <taxon>Pseudomonadati</taxon>
        <taxon>Pseudomonadota</taxon>
        <taxon>Betaproteobacteria</taxon>
        <taxon>Burkholderiales</taxon>
        <taxon>Sphaerotilaceae</taxon>
        <taxon>Caldimonas</taxon>
    </lineage>
</organism>
<dbReference type="RefSeq" id="WP_104302292.1">
    <property type="nucleotide sequence ID" value="NZ_PSNX01000006.1"/>
</dbReference>
<proteinExistence type="predicted"/>
<keyword evidence="1" id="KW-0812">Transmembrane</keyword>
<name>A0A2S5SVD0_9BURK</name>
<evidence type="ECO:0000259" key="2">
    <source>
        <dbReference type="Pfam" id="PF12697"/>
    </source>
</evidence>
<evidence type="ECO:0000313" key="4">
    <source>
        <dbReference type="Proteomes" id="UP000238605"/>
    </source>
</evidence>
<dbReference type="PANTHER" id="PTHR37946:SF1">
    <property type="entry name" value="SLL1969 PROTEIN"/>
    <property type="match status" value="1"/>
</dbReference>
<accession>A0A2S5SVD0</accession>
<keyword evidence="1" id="KW-0472">Membrane</keyword>
<dbReference type="Proteomes" id="UP000238605">
    <property type="component" value="Unassembled WGS sequence"/>
</dbReference>
<feature type="domain" description="AB hydrolase-1" evidence="2">
    <location>
        <begin position="110"/>
        <end position="262"/>
    </location>
</feature>
<dbReference type="PANTHER" id="PTHR37946">
    <property type="entry name" value="SLL1969 PROTEIN"/>
    <property type="match status" value="1"/>
</dbReference>
<comment type="caution">
    <text evidence="3">The sequence shown here is derived from an EMBL/GenBank/DDBJ whole genome shotgun (WGS) entry which is preliminary data.</text>
</comment>
<reference evidence="3 4" key="1">
    <citation type="submission" date="2018-02" db="EMBL/GenBank/DDBJ databases">
        <title>Reclassifiation of [Polyangium] brachysporum DSM 7029 as Guopingzhaonella breviflexa gen. nov., sp. nov., a member of the family Comamonadaceae.</title>
        <authorList>
            <person name="Tang B."/>
        </authorList>
    </citation>
    <scope>NUCLEOTIDE SEQUENCE [LARGE SCALE GENOMIC DNA]</scope>
    <source>
        <strain evidence="3 4">BCRC 80649</strain>
    </source>
</reference>
<sequence>MLARLQQAMTLGLAAWALGWAVVAWHQGHPAWMPVGALLVLGVYAAFMALEFVLVAWVHRDDPAPRASAGQLLRAWWGEVTTAPGVFCWRQPFRWDAVPDVPGRPGQRGIVFVHGFVCNRGLWTPWLRRLQAQGRPFVAVNLEPVFGSIEAYADTIDAAVRTLEQRTGRPPVLVCHSMGGLAARAWLRRFQADARVHRVITIGTPHHGTWLGRFGLMPNTRQMRLRSEWVEALAREEPPSRYARFTCFYGHCDNIVFPASTATLPGADNRHIEGTAHVHMAFHPAVWDEAMRWLDAEPQTARMASPGSNSPASSVGS</sequence>
<gene>
    <name evidence="3" type="ORF">C1704_08520</name>
</gene>
<dbReference type="InterPro" id="IPR029058">
    <property type="entry name" value="AB_hydrolase_fold"/>
</dbReference>
<dbReference type="Gene3D" id="3.40.50.1820">
    <property type="entry name" value="alpha/beta hydrolase"/>
    <property type="match status" value="1"/>
</dbReference>
<dbReference type="EMBL" id="PSNX01000006">
    <property type="protein sequence ID" value="PPE66693.1"/>
    <property type="molecule type" value="Genomic_DNA"/>
</dbReference>